<keyword evidence="6 7" id="KW-0472">Membrane</keyword>
<keyword evidence="4 7" id="KW-0812">Transmembrane</keyword>
<keyword evidence="3" id="KW-1003">Cell membrane</keyword>
<protein>
    <submittedName>
        <fullName evidence="9">DMT family transporter</fullName>
    </submittedName>
</protein>
<reference evidence="10" key="1">
    <citation type="submission" date="2021-05" db="EMBL/GenBank/DDBJ databases">
        <title>Direct Submission.</title>
        <authorList>
            <person name="Li K."/>
            <person name="Gao J."/>
        </authorList>
    </citation>
    <scope>NUCLEOTIDE SEQUENCE [LARGE SCALE GENOMIC DNA]</scope>
    <source>
        <strain evidence="10">HDS12</strain>
    </source>
</reference>
<gene>
    <name evidence="9" type="ORF">KGD83_20160</name>
</gene>
<evidence type="ECO:0000256" key="5">
    <source>
        <dbReference type="ARBA" id="ARBA00022989"/>
    </source>
</evidence>
<dbReference type="Pfam" id="PF00892">
    <property type="entry name" value="EamA"/>
    <property type="match status" value="2"/>
</dbReference>
<evidence type="ECO:0000256" key="3">
    <source>
        <dbReference type="ARBA" id="ARBA00022475"/>
    </source>
</evidence>
<keyword evidence="5 7" id="KW-1133">Transmembrane helix</keyword>
<dbReference type="InterPro" id="IPR037185">
    <property type="entry name" value="EmrE-like"/>
</dbReference>
<feature type="domain" description="EamA" evidence="8">
    <location>
        <begin position="140"/>
        <end position="275"/>
    </location>
</feature>
<dbReference type="PANTHER" id="PTHR42920:SF11">
    <property type="entry name" value="INNER MEMBRANE PROTEIN YTFF"/>
    <property type="match status" value="1"/>
</dbReference>
<feature type="transmembrane region" description="Helical" evidence="7">
    <location>
        <begin position="204"/>
        <end position="223"/>
    </location>
</feature>
<feature type="transmembrane region" description="Helical" evidence="7">
    <location>
        <begin position="230"/>
        <end position="254"/>
    </location>
</feature>
<feature type="transmembrane region" description="Helical" evidence="7">
    <location>
        <begin position="53"/>
        <end position="72"/>
    </location>
</feature>
<feature type="domain" description="EamA" evidence="8">
    <location>
        <begin position="2"/>
        <end position="125"/>
    </location>
</feature>
<feature type="transmembrane region" description="Helical" evidence="7">
    <location>
        <begin position="170"/>
        <end position="192"/>
    </location>
</feature>
<dbReference type="Proteomes" id="UP000678016">
    <property type="component" value="Chromosome"/>
</dbReference>
<feature type="transmembrane region" description="Helical" evidence="7">
    <location>
        <begin position="111"/>
        <end position="132"/>
    </location>
</feature>
<proteinExistence type="inferred from homology"/>
<name>A0ABX8CBN1_9ACTN</name>
<feature type="transmembrane region" description="Helical" evidence="7">
    <location>
        <begin position="21"/>
        <end position="41"/>
    </location>
</feature>
<evidence type="ECO:0000256" key="7">
    <source>
        <dbReference type="SAM" id="Phobius"/>
    </source>
</evidence>
<evidence type="ECO:0000259" key="8">
    <source>
        <dbReference type="Pfam" id="PF00892"/>
    </source>
</evidence>
<sequence length="286" mass="29116">MAGALCLSASAVLVKLADVDAATTAVARCAIAVVVLVPLALRERARSGALSRGGVLCSLAAGTALGIDYAAWTASIYYVGAGISTVLINIQVLVLPVLAFLVDRERVTTRFVVTLPLMLLGISLVGGLWNASLRGPDTSIGVLLGVIAGCGYGVYLFITRRSARRGPGLFVQPLTWASASAAVAAVAVSPVSGGIQLDGIPVRSWLLLALLAVLGQVAAWLLIHRGSVSLPLATTGGLLLVQPVLALGLSALVLGEHPTVLQLAGAAVVVAGVATANGLLLRKRKR</sequence>
<comment type="similarity">
    <text evidence="2">Belongs to the EamA transporter family.</text>
</comment>
<evidence type="ECO:0000256" key="4">
    <source>
        <dbReference type="ARBA" id="ARBA00022692"/>
    </source>
</evidence>
<feature type="transmembrane region" description="Helical" evidence="7">
    <location>
        <begin position="138"/>
        <end position="158"/>
    </location>
</feature>
<comment type="subcellular location">
    <subcellularLocation>
        <location evidence="1">Cell membrane</location>
        <topology evidence="1">Multi-pass membrane protein</topology>
    </subcellularLocation>
</comment>
<dbReference type="PANTHER" id="PTHR42920">
    <property type="entry name" value="OS03G0707200 PROTEIN-RELATED"/>
    <property type="match status" value="1"/>
</dbReference>
<feature type="transmembrane region" description="Helical" evidence="7">
    <location>
        <begin position="260"/>
        <end position="281"/>
    </location>
</feature>
<dbReference type="InterPro" id="IPR000620">
    <property type="entry name" value="EamA_dom"/>
</dbReference>
<dbReference type="SUPFAM" id="SSF103481">
    <property type="entry name" value="Multidrug resistance efflux transporter EmrE"/>
    <property type="match status" value="2"/>
</dbReference>
<evidence type="ECO:0000313" key="9">
    <source>
        <dbReference type="EMBL" id="QUX31864.1"/>
    </source>
</evidence>
<evidence type="ECO:0000256" key="1">
    <source>
        <dbReference type="ARBA" id="ARBA00004651"/>
    </source>
</evidence>
<evidence type="ECO:0000313" key="10">
    <source>
        <dbReference type="Proteomes" id="UP000678016"/>
    </source>
</evidence>
<dbReference type="InterPro" id="IPR051258">
    <property type="entry name" value="Diverse_Substrate_Transporter"/>
</dbReference>
<accession>A0ABX8CBN1</accession>
<feature type="transmembrane region" description="Helical" evidence="7">
    <location>
        <begin position="78"/>
        <end position="102"/>
    </location>
</feature>
<organism evidence="9 10">
    <name type="scientific">Nocardiopsis akebiae</name>
    <dbReference type="NCBI Taxonomy" id="2831968"/>
    <lineage>
        <taxon>Bacteria</taxon>
        <taxon>Bacillati</taxon>
        <taxon>Actinomycetota</taxon>
        <taxon>Actinomycetes</taxon>
        <taxon>Streptosporangiales</taxon>
        <taxon>Nocardiopsidaceae</taxon>
        <taxon>Nocardiopsis</taxon>
    </lineage>
</organism>
<evidence type="ECO:0000256" key="6">
    <source>
        <dbReference type="ARBA" id="ARBA00023136"/>
    </source>
</evidence>
<dbReference type="EMBL" id="CP074132">
    <property type="protein sequence ID" value="QUX31864.1"/>
    <property type="molecule type" value="Genomic_DNA"/>
</dbReference>
<evidence type="ECO:0000256" key="2">
    <source>
        <dbReference type="ARBA" id="ARBA00007362"/>
    </source>
</evidence>
<keyword evidence="10" id="KW-1185">Reference proteome</keyword>